<dbReference type="AlphaFoldDB" id="A0A517SP25"/>
<dbReference type="RefSeq" id="WP_145268631.1">
    <property type="nucleotide sequence ID" value="NZ_CP036272.1"/>
</dbReference>
<dbReference type="EMBL" id="CP036272">
    <property type="protein sequence ID" value="QDT57872.1"/>
    <property type="molecule type" value="Genomic_DNA"/>
</dbReference>
<sequence>MARTRIPLDHTWENKQQQEKLLQEPIASLELGVRTINALEEDGILYVHELVGRTRKSLLRITNFGETTVVQVEKVLKGHGLTLRD</sequence>
<reference evidence="2 3" key="1">
    <citation type="submission" date="2019-02" db="EMBL/GenBank/DDBJ databases">
        <title>Deep-cultivation of Planctomycetes and their phenomic and genomic characterization uncovers novel biology.</title>
        <authorList>
            <person name="Wiegand S."/>
            <person name="Jogler M."/>
            <person name="Boedeker C."/>
            <person name="Pinto D."/>
            <person name="Vollmers J."/>
            <person name="Rivas-Marin E."/>
            <person name="Kohn T."/>
            <person name="Peeters S.H."/>
            <person name="Heuer A."/>
            <person name="Rast P."/>
            <person name="Oberbeckmann S."/>
            <person name="Bunk B."/>
            <person name="Jeske O."/>
            <person name="Meyerdierks A."/>
            <person name="Storesund J.E."/>
            <person name="Kallscheuer N."/>
            <person name="Luecker S."/>
            <person name="Lage O.M."/>
            <person name="Pohl T."/>
            <person name="Merkel B.J."/>
            <person name="Hornburger P."/>
            <person name="Mueller R.-W."/>
            <person name="Bruemmer F."/>
            <person name="Labrenz M."/>
            <person name="Spormann A.M."/>
            <person name="Op den Camp H."/>
            <person name="Overmann J."/>
            <person name="Amann R."/>
            <person name="Jetten M.S.M."/>
            <person name="Mascher T."/>
            <person name="Medema M.H."/>
            <person name="Devos D.P."/>
            <person name="Kaster A.-K."/>
            <person name="Ovreas L."/>
            <person name="Rohde M."/>
            <person name="Galperin M.Y."/>
            <person name="Jogler C."/>
        </authorList>
    </citation>
    <scope>NUCLEOTIDE SEQUENCE [LARGE SCALE GENOMIC DNA]</scope>
    <source>
        <strain evidence="2 3">SV_7m_r</strain>
    </source>
</reference>
<organism evidence="2 3">
    <name type="scientific">Stieleria bergensis</name>
    <dbReference type="NCBI Taxonomy" id="2528025"/>
    <lineage>
        <taxon>Bacteria</taxon>
        <taxon>Pseudomonadati</taxon>
        <taxon>Planctomycetota</taxon>
        <taxon>Planctomycetia</taxon>
        <taxon>Pirellulales</taxon>
        <taxon>Pirellulaceae</taxon>
        <taxon>Stieleria</taxon>
    </lineage>
</organism>
<dbReference type="GO" id="GO:0006351">
    <property type="term" value="P:DNA-templated transcription"/>
    <property type="evidence" value="ECO:0007669"/>
    <property type="project" value="InterPro"/>
</dbReference>
<name>A0A517SP25_9BACT</name>
<accession>A0A517SP25</accession>
<dbReference type="Pfam" id="PF03118">
    <property type="entry name" value="RNA_pol_A_CTD"/>
    <property type="match status" value="1"/>
</dbReference>
<dbReference type="GO" id="GO:0003899">
    <property type="term" value="F:DNA-directed RNA polymerase activity"/>
    <property type="evidence" value="ECO:0007669"/>
    <property type="project" value="UniProtKB-EC"/>
</dbReference>
<gene>
    <name evidence="2" type="primary">rpoA_1</name>
    <name evidence="2" type="ORF">SV7mr_03570</name>
</gene>
<evidence type="ECO:0000313" key="2">
    <source>
        <dbReference type="EMBL" id="QDT57872.1"/>
    </source>
</evidence>
<keyword evidence="2" id="KW-0804">Transcription</keyword>
<dbReference type="Proteomes" id="UP000315003">
    <property type="component" value="Chromosome"/>
</dbReference>
<proteinExistence type="predicted"/>
<keyword evidence="2" id="KW-0808">Transferase</keyword>
<dbReference type="SUPFAM" id="SSF47789">
    <property type="entry name" value="C-terminal domain of RNA polymerase alpha subunit"/>
    <property type="match status" value="1"/>
</dbReference>
<evidence type="ECO:0000259" key="1">
    <source>
        <dbReference type="Pfam" id="PF03118"/>
    </source>
</evidence>
<dbReference type="Gene3D" id="1.10.150.20">
    <property type="entry name" value="5' to 3' exonuclease, C-terminal subdomain"/>
    <property type="match status" value="1"/>
</dbReference>
<keyword evidence="2" id="KW-0548">Nucleotidyltransferase</keyword>
<keyword evidence="2" id="KW-0240">DNA-directed RNA polymerase</keyword>
<evidence type="ECO:0000313" key="3">
    <source>
        <dbReference type="Proteomes" id="UP000315003"/>
    </source>
</evidence>
<dbReference type="InterPro" id="IPR011260">
    <property type="entry name" value="RNAP_asu_C"/>
</dbReference>
<dbReference type="EC" id="2.7.7.6" evidence="2"/>
<dbReference type="GO" id="GO:0003677">
    <property type="term" value="F:DNA binding"/>
    <property type="evidence" value="ECO:0007669"/>
    <property type="project" value="InterPro"/>
</dbReference>
<dbReference type="OrthoDB" id="9805706at2"/>
<dbReference type="GO" id="GO:0000428">
    <property type="term" value="C:DNA-directed RNA polymerase complex"/>
    <property type="evidence" value="ECO:0007669"/>
    <property type="project" value="UniProtKB-KW"/>
</dbReference>
<protein>
    <submittedName>
        <fullName evidence="2">DNA-directed RNA polymerase subunit alpha</fullName>
        <ecNumber evidence="2">2.7.7.6</ecNumber>
    </submittedName>
</protein>
<feature type="domain" description="RNA polymerase alpha subunit C-terminal" evidence="1">
    <location>
        <begin position="14"/>
        <end position="77"/>
    </location>
</feature>
<keyword evidence="3" id="KW-1185">Reference proteome</keyword>